<protein>
    <submittedName>
        <fullName evidence="3">Uncharacterized protein</fullName>
    </submittedName>
</protein>
<dbReference type="EMBL" id="BQNB010019211">
    <property type="protein sequence ID" value="GJT82903.1"/>
    <property type="molecule type" value="Genomic_DNA"/>
</dbReference>
<dbReference type="Gene3D" id="1.20.5.170">
    <property type="match status" value="1"/>
</dbReference>
<gene>
    <name evidence="3" type="ORF">Tco_1057245</name>
</gene>
<feature type="compositionally biased region" description="Low complexity" evidence="2">
    <location>
        <begin position="15"/>
        <end position="29"/>
    </location>
</feature>
<feature type="compositionally biased region" description="Polar residues" evidence="2">
    <location>
        <begin position="361"/>
        <end position="385"/>
    </location>
</feature>
<evidence type="ECO:0000313" key="3">
    <source>
        <dbReference type="EMBL" id="GJT82903.1"/>
    </source>
</evidence>
<comment type="caution">
    <text evidence="3">The sequence shown here is derived from an EMBL/GenBank/DDBJ whole genome shotgun (WGS) entry which is preliminary data.</text>
</comment>
<feature type="region of interest" description="Disordered" evidence="2">
    <location>
        <begin position="1"/>
        <end position="36"/>
    </location>
</feature>
<feature type="region of interest" description="Disordered" evidence="2">
    <location>
        <begin position="470"/>
        <end position="489"/>
    </location>
</feature>
<evidence type="ECO:0000256" key="2">
    <source>
        <dbReference type="SAM" id="MobiDB-lite"/>
    </source>
</evidence>
<feature type="compositionally biased region" description="Polar residues" evidence="2">
    <location>
        <begin position="310"/>
        <end position="320"/>
    </location>
</feature>
<feature type="coiled-coil region" evidence="1">
    <location>
        <begin position="495"/>
        <end position="529"/>
    </location>
</feature>
<feature type="region of interest" description="Disordered" evidence="2">
    <location>
        <begin position="678"/>
        <end position="702"/>
    </location>
</feature>
<feature type="region of interest" description="Disordered" evidence="2">
    <location>
        <begin position="257"/>
        <end position="331"/>
    </location>
</feature>
<evidence type="ECO:0000256" key="1">
    <source>
        <dbReference type="SAM" id="Coils"/>
    </source>
</evidence>
<reference evidence="3" key="2">
    <citation type="submission" date="2022-01" db="EMBL/GenBank/DDBJ databases">
        <authorList>
            <person name="Yamashiro T."/>
            <person name="Shiraishi A."/>
            <person name="Satake H."/>
            <person name="Nakayama K."/>
        </authorList>
    </citation>
    <scope>NUCLEOTIDE SEQUENCE</scope>
</reference>
<accession>A0ABQ5H4W1</accession>
<keyword evidence="1" id="KW-0175">Coiled coil</keyword>
<proteinExistence type="predicted"/>
<dbReference type="Proteomes" id="UP001151760">
    <property type="component" value="Unassembled WGS sequence"/>
</dbReference>
<feature type="compositionally biased region" description="Polar residues" evidence="2">
    <location>
        <begin position="280"/>
        <end position="295"/>
    </location>
</feature>
<organism evidence="3 4">
    <name type="scientific">Tanacetum coccineum</name>
    <dbReference type="NCBI Taxonomy" id="301880"/>
    <lineage>
        <taxon>Eukaryota</taxon>
        <taxon>Viridiplantae</taxon>
        <taxon>Streptophyta</taxon>
        <taxon>Embryophyta</taxon>
        <taxon>Tracheophyta</taxon>
        <taxon>Spermatophyta</taxon>
        <taxon>Magnoliopsida</taxon>
        <taxon>eudicotyledons</taxon>
        <taxon>Gunneridae</taxon>
        <taxon>Pentapetalae</taxon>
        <taxon>asterids</taxon>
        <taxon>campanulids</taxon>
        <taxon>Asterales</taxon>
        <taxon>Asteraceae</taxon>
        <taxon>Asteroideae</taxon>
        <taxon>Anthemideae</taxon>
        <taxon>Anthemidinae</taxon>
        <taxon>Tanacetum</taxon>
    </lineage>
</organism>
<feature type="compositionally biased region" description="Basic and acidic residues" evidence="2">
    <location>
        <begin position="471"/>
        <end position="480"/>
    </location>
</feature>
<name>A0ABQ5H4W1_9ASTR</name>
<evidence type="ECO:0000313" key="4">
    <source>
        <dbReference type="Proteomes" id="UP001151760"/>
    </source>
</evidence>
<feature type="region of interest" description="Disordered" evidence="2">
    <location>
        <begin position="355"/>
        <end position="391"/>
    </location>
</feature>
<keyword evidence="4" id="KW-1185">Reference proteome</keyword>
<sequence>MAESSNPQQSPPPNQEQIPQQDPQEQQPEIPTPFEPAPQVGFNIEDIIFNCNNEVALLYPPHNNSNYFKVVSDFISTYCLREAFTRSPNQYKEGIYGEVGVNTFKNAIGENYLAHSNEYVAPPPIDTVRQWFLTIRYGEAVEAKGTLKKSLLPPRWRLLMAQIIQCLGGKTGGFDQISNKDAIILYCLANRINRDYARFLSLLLEHKMEGYGNNGVSLNPTQVFSVHNWALKKNQPEGPPFTDHMLAIYEADEPSKIEATKGVSSTQGDTRSKTGHPVKETQSSSAMGSNPSQPSAPTPVIVELHKEDQQATSGPTSLRVTSEDGTHPQLSSGMSAFIHIKPNYSASTIIHSESASEHDVSASSKTGANSGLSASKDSIPQTTGNDEGPNKLSLDHIFAGTNPHVLVEKTKSTSEGLETVLTPPTTRKGASNIAKNIEEEFNTSLYLSSSDDALKDIKLEDLSKLVHAKKVQTEEPKETTDASAPHPPSLKSIQIQELTNQVVLLQSQNSKLKKEKTQAEAEVALLSAQPSFPNVEHLTELLVKSLKPELSTLLTSHDFSKSLPTELKELSSKFNDLSREIKEQKKYVEKLEVELPGDLKEIPNKLEKFTTTVSSLTTQVAKLKTLQWELLAEFISIPGQFSSIQAKIKTLDALLSLLSKVTEALDMFAQVVKQASLKAGDQGVPSASQAGTHPAKREKNTK</sequence>
<feature type="coiled-coil region" evidence="1">
    <location>
        <begin position="567"/>
        <end position="594"/>
    </location>
</feature>
<reference evidence="3" key="1">
    <citation type="journal article" date="2022" name="Int. J. Mol. Sci.">
        <title>Draft Genome of Tanacetum Coccineum: Genomic Comparison of Closely Related Tanacetum-Family Plants.</title>
        <authorList>
            <person name="Yamashiro T."/>
            <person name="Shiraishi A."/>
            <person name="Nakayama K."/>
            <person name="Satake H."/>
        </authorList>
    </citation>
    <scope>NUCLEOTIDE SEQUENCE</scope>
</reference>